<proteinExistence type="inferred from homology"/>
<dbReference type="Gene3D" id="2.170.130.10">
    <property type="entry name" value="TonB-dependent receptor, plug domain"/>
    <property type="match status" value="1"/>
</dbReference>
<organism evidence="12 13">
    <name type="scientific">Mariniflexile litorale</name>
    <dbReference type="NCBI Taxonomy" id="3045158"/>
    <lineage>
        <taxon>Bacteria</taxon>
        <taxon>Pseudomonadati</taxon>
        <taxon>Bacteroidota</taxon>
        <taxon>Flavobacteriia</taxon>
        <taxon>Flavobacteriales</taxon>
        <taxon>Flavobacteriaceae</taxon>
        <taxon>Mariniflexile</taxon>
    </lineage>
</organism>
<dbReference type="GO" id="GO:0009279">
    <property type="term" value="C:cell outer membrane"/>
    <property type="evidence" value="ECO:0007669"/>
    <property type="project" value="UniProtKB-SubCell"/>
</dbReference>
<dbReference type="Proteomes" id="UP001224325">
    <property type="component" value="Chromosome"/>
</dbReference>
<dbReference type="Pfam" id="PF13715">
    <property type="entry name" value="CarbopepD_reg_2"/>
    <property type="match status" value="1"/>
</dbReference>
<evidence type="ECO:0000256" key="7">
    <source>
        <dbReference type="ARBA" id="ARBA00023237"/>
    </source>
</evidence>
<gene>
    <name evidence="12" type="ORF">QLS71_000625</name>
</gene>
<keyword evidence="5 9" id="KW-0798">TonB box</keyword>
<dbReference type="InterPro" id="IPR008969">
    <property type="entry name" value="CarboxyPept-like_regulatory"/>
</dbReference>
<keyword evidence="3 8" id="KW-1134">Transmembrane beta strand</keyword>
<dbReference type="PROSITE" id="PS52016">
    <property type="entry name" value="TONB_DEPENDENT_REC_3"/>
    <property type="match status" value="1"/>
</dbReference>
<evidence type="ECO:0000256" key="6">
    <source>
        <dbReference type="ARBA" id="ARBA00023136"/>
    </source>
</evidence>
<feature type="domain" description="TonB-dependent receptor plug" evidence="11">
    <location>
        <begin position="145"/>
        <end position="251"/>
    </location>
</feature>
<protein>
    <submittedName>
        <fullName evidence="12">SusC/RagA family TonB-linked outer membrane protein</fullName>
    </submittedName>
</protein>
<comment type="similarity">
    <text evidence="8 9">Belongs to the TonB-dependent receptor family.</text>
</comment>
<dbReference type="NCBIfam" id="TIGR04057">
    <property type="entry name" value="SusC_RagA_signa"/>
    <property type="match status" value="1"/>
</dbReference>
<dbReference type="Gene3D" id="2.40.170.20">
    <property type="entry name" value="TonB-dependent receptor, beta-barrel domain"/>
    <property type="match status" value="1"/>
</dbReference>
<dbReference type="KEGG" id="mlil:QLS71_000625"/>
<dbReference type="NCBIfam" id="TIGR04056">
    <property type="entry name" value="OMP_RagA_SusC"/>
    <property type="match status" value="1"/>
</dbReference>
<dbReference type="InterPro" id="IPR039426">
    <property type="entry name" value="TonB-dep_rcpt-like"/>
</dbReference>
<dbReference type="InterPro" id="IPR023997">
    <property type="entry name" value="TonB-dep_OMP_SusC/RagA_CS"/>
</dbReference>
<feature type="domain" description="TonB-dependent receptor-like beta-barrel" evidence="10">
    <location>
        <begin position="421"/>
        <end position="980"/>
    </location>
</feature>
<dbReference type="AlphaFoldDB" id="A0AAU7EHQ5"/>
<accession>A0AAU7EHQ5</accession>
<sequence length="1022" mass="112984">MKKTEQIKETPSLAMMSLKRKKKRYKISAILGFLIFCLTQTNAFAFYLQSNPIVITGIVTDSEGIPLPGTNVSEKNTNNGAITDFDGNFTIKVSSQNSILVFSYVSLKTVEITVGLQTRINVVLEEDNQKLDEIVLIGYGSQQRKAVSTAVTKVKSNDFNQGVVSSPLDLIQGKVAGLQITRPSGNNPNSSVAIQLRGITSLTGSSSPLIVIDGVPGGNLDLLQQNDIESFDVLKDGAAAAIYGTRGTNGVILITTKKGKKGQSSFNYSTFLSKDYVNTKPNFLSADEFRQAITDGIISADNDLGSSTDIFDELVNESNLTQYHNFVASGGSETGTYRASIYYKDSQGIALENGREEFGVRGSFNQSGLNDKFEFASSVGVNINDANLLGGGQFGIVTDWNPTAPIFAEPGGDLNNEGLYGYYQPVNGYNPFSEYKNRINQRKQLTFSGDIKLSYEFIPGFVASIFGSYQRNSWDDRRYRSTQDYAQYNSGSEYKGTGYAYKGNHLDFTKTLEPTIVYNKDFGDSFFEFLGGYSYQYATTENYSVDNSGFYTDGFQDWNLGAGNAITDELLPDPNLSSFKEDNTLIAYFSRLSYNYKDRYFLQASVRHEGSSRFGANNKWATFPAISGAWVISDEMFMKNVDFVKNLKLRAGYGVTGNQGIPNYQSIVTLGTGGKYPIFVGNAIDPTYFQTYGPVKNPNPNLKWETKKEFNIGLDFGTFSNRLTGSIDIYSRKTEDLLLNYDVPQPPFVQSSIYTNVGDIKNKGLELSLSYRIINKGDFSWTADFVGSYQTNELSKLSNQIFAAEELFGGNIGNPGNLGNAIRNTEGGPIGNFYGKRFAGFTADGKWLFHKADGTIGGVSDMVDEDKEIIGNGLPKYYASFTNTFKYKNLDLTIFFRGKFKYDILNTVDMFYGNQNLKPGILTSALGQYSQISQAPQYSDYYLESGDFIKLDNITLGYNFNLPDKSPITGLRIFGSARNLATFTGYTGRDPEVQDTGLYPGIDDRDFYPRTTTITAGININF</sequence>
<evidence type="ECO:0000256" key="9">
    <source>
        <dbReference type="RuleBase" id="RU003357"/>
    </source>
</evidence>
<keyword evidence="2 8" id="KW-0813">Transport</keyword>
<dbReference type="InterPro" id="IPR037066">
    <property type="entry name" value="Plug_dom_sf"/>
</dbReference>
<comment type="subcellular location">
    <subcellularLocation>
        <location evidence="1 8">Cell outer membrane</location>
        <topology evidence="1 8">Multi-pass membrane protein</topology>
    </subcellularLocation>
</comment>
<evidence type="ECO:0000259" key="10">
    <source>
        <dbReference type="Pfam" id="PF00593"/>
    </source>
</evidence>
<evidence type="ECO:0000259" key="11">
    <source>
        <dbReference type="Pfam" id="PF07715"/>
    </source>
</evidence>
<evidence type="ECO:0000256" key="4">
    <source>
        <dbReference type="ARBA" id="ARBA00022692"/>
    </source>
</evidence>
<evidence type="ECO:0000256" key="5">
    <source>
        <dbReference type="ARBA" id="ARBA00023077"/>
    </source>
</evidence>
<dbReference type="SUPFAM" id="SSF49464">
    <property type="entry name" value="Carboxypeptidase regulatory domain-like"/>
    <property type="match status" value="1"/>
</dbReference>
<keyword evidence="7 8" id="KW-0998">Cell outer membrane</keyword>
<keyword evidence="4 8" id="KW-0812">Transmembrane</keyword>
<dbReference type="InterPro" id="IPR012910">
    <property type="entry name" value="Plug_dom"/>
</dbReference>
<evidence type="ECO:0000313" key="13">
    <source>
        <dbReference type="Proteomes" id="UP001224325"/>
    </source>
</evidence>
<dbReference type="SUPFAM" id="SSF56935">
    <property type="entry name" value="Porins"/>
    <property type="match status" value="1"/>
</dbReference>
<evidence type="ECO:0000256" key="8">
    <source>
        <dbReference type="PROSITE-ProRule" id="PRU01360"/>
    </source>
</evidence>
<dbReference type="Gene3D" id="2.60.40.1120">
    <property type="entry name" value="Carboxypeptidase-like, regulatory domain"/>
    <property type="match status" value="1"/>
</dbReference>
<keyword evidence="6 8" id="KW-0472">Membrane</keyword>
<keyword evidence="13" id="KW-1185">Reference proteome</keyword>
<dbReference type="InterPro" id="IPR036942">
    <property type="entry name" value="Beta-barrel_TonB_sf"/>
</dbReference>
<dbReference type="Pfam" id="PF07715">
    <property type="entry name" value="Plug"/>
    <property type="match status" value="1"/>
</dbReference>
<dbReference type="Pfam" id="PF00593">
    <property type="entry name" value="TonB_dep_Rec_b-barrel"/>
    <property type="match status" value="1"/>
</dbReference>
<dbReference type="EMBL" id="CP155618">
    <property type="protein sequence ID" value="XBL14542.1"/>
    <property type="molecule type" value="Genomic_DNA"/>
</dbReference>
<evidence type="ECO:0000256" key="3">
    <source>
        <dbReference type="ARBA" id="ARBA00022452"/>
    </source>
</evidence>
<reference evidence="12" key="1">
    <citation type="submission" date="2024-04" db="EMBL/GenBank/DDBJ databases">
        <title>Mariniflexile litorale, isolated from the shallow sediments of the Sea of Japan.</title>
        <authorList>
            <person name="Romanenko L."/>
            <person name="Isaeva M."/>
        </authorList>
    </citation>
    <scope>NUCLEOTIDE SEQUENCE [LARGE SCALE GENOMIC DNA]</scope>
    <source>
        <strain evidence="12">KMM 9835</strain>
    </source>
</reference>
<evidence type="ECO:0000256" key="1">
    <source>
        <dbReference type="ARBA" id="ARBA00004571"/>
    </source>
</evidence>
<dbReference type="RefSeq" id="WP_308992395.1">
    <property type="nucleotide sequence ID" value="NZ_CP155618.1"/>
</dbReference>
<evidence type="ECO:0000256" key="2">
    <source>
        <dbReference type="ARBA" id="ARBA00022448"/>
    </source>
</evidence>
<dbReference type="InterPro" id="IPR023996">
    <property type="entry name" value="TonB-dep_OMP_SusC/RagA"/>
</dbReference>
<dbReference type="InterPro" id="IPR000531">
    <property type="entry name" value="Beta-barrel_TonB"/>
</dbReference>
<name>A0AAU7EHQ5_9FLAO</name>
<evidence type="ECO:0000313" key="12">
    <source>
        <dbReference type="EMBL" id="XBL14542.1"/>
    </source>
</evidence>